<name>A0ABW1BZL4_9ACTN</name>
<feature type="transmembrane region" description="Helical" evidence="2">
    <location>
        <begin position="392"/>
        <end position="409"/>
    </location>
</feature>
<keyword evidence="2" id="KW-0472">Membrane</keyword>
<gene>
    <name evidence="3" type="ORF">ACFPUY_23200</name>
</gene>
<dbReference type="Proteomes" id="UP001596096">
    <property type="component" value="Unassembled WGS sequence"/>
</dbReference>
<sequence>MNRCVIQLDLRSTTGDEAVARAGALLSDEEQPDLRLLLLVDEARALKAHQRAYETLTSSGYTDELLCVAVGPIDGNPPRLEAPGSLAQGAGIIWVPDPCGIDWELAAAAPATRRKRSHGPETELFRLLDVLSQPEVFHGTLSRVRRTPDLIANPGLRLAGPSGDAGDLQPAMASAAARILAPGRGRAPELPGGEEHGQSRPIRLRSGGPLAVAADEARTAVAEATAVAGELIDGASLFTGAPGAEAVAADAGRHLKALRARLEDLLSAAHTTTGLTSRQQESIERAGVVLPGFEEFEPAVARDAISRYLTRGLRAGASLPVLIGGLDGWQETLTPAGSGARLPDLRRACPDELLTRLLRPLPMPEPQRWLPVIGLVTAALATFTPFGPAGGVLMAALWTLLVALTVTRGPGGRLGARADALVANATAGAAGVVCGTVITIRAIPAPLPPAIWAPLLVAALTLALGAARASWRSRAGAWARDRGLDSAERAVGDLLAVATAAAGDWARAGARAATADAAARMGAALEQVSAVIRNHVSSAQVMPRPDPRIERCLADLVERAMAPRVRALAAGSTAEHAECARVVTTELLAVWHAHASEHGVYAPPPFARERDGEAAALPEEELPELIAAAGADAHATMWQLCAAEDLPLLDLGSAPTAVVRFAPLRDRAALEDLLPAGTVWTRSARRAGTLRLVPARPGIAYQSRAGEAEQEAGR</sequence>
<dbReference type="EMBL" id="JBHSNW010000011">
    <property type="protein sequence ID" value="MFC5818020.1"/>
    <property type="molecule type" value="Genomic_DNA"/>
</dbReference>
<evidence type="ECO:0000256" key="1">
    <source>
        <dbReference type="SAM" id="MobiDB-lite"/>
    </source>
</evidence>
<protein>
    <submittedName>
        <fullName evidence="3">Uncharacterized protein</fullName>
    </submittedName>
</protein>
<evidence type="ECO:0000313" key="4">
    <source>
        <dbReference type="Proteomes" id="UP001596096"/>
    </source>
</evidence>
<reference evidence="4" key="1">
    <citation type="journal article" date="2019" name="Int. J. Syst. Evol. Microbiol.">
        <title>The Global Catalogue of Microorganisms (GCM) 10K type strain sequencing project: providing services to taxonomists for standard genome sequencing and annotation.</title>
        <authorList>
            <consortium name="The Broad Institute Genomics Platform"/>
            <consortium name="The Broad Institute Genome Sequencing Center for Infectious Disease"/>
            <person name="Wu L."/>
            <person name="Ma J."/>
        </authorList>
    </citation>
    <scope>NUCLEOTIDE SEQUENCE [LARGE SCALE GENOMIC DNA]</scope>
    <source>
        <strain evidence="4">CGMCC 4.7106</strain>
    </source>
</reference>
<dbReference type="RefSeq" id="WP_219546625.1">
    <property type="nucleotide sequence ID" value="NZ_JAHKRN010000026.1"/>
</dbReference>
<keyword evidence="4" id="KW-1185">Reference proteome</keyword>
<evidence type="ECO:0000256" key="2">
    <source>
        <dbReference type="SAM" id="Phobius"/>
    </source>
</evidence>
<feature type="region of interest" description="Disordered" evidence="1">
    <location>
        <begin position="184"/>
        <end position="205"/>
    </location>
</feature>
<accession>A0ABW1BZL4</accession>
<comment type="caution">
    <text evidence="3">The sequence shown here is derived from an EMBL/GenBank/DDBJ whole genome shotgun (WGS) entry which is preliminary data.</text>
</comment>
<organism evidence="3 4">
    <name type="scientific">Nonomuraea harbinensis</name>
    <dbReference type="NCBI Taxonomy" id="1286938"/>
    <lineage>
        <taxon>Bacteria</taxon>
        <taxon>Bacillati</taxon>
        <taxon>Actinomycetota</taxon>
        <taxon>Actinomycetes</taxon>
        <taxon>Streptosporangiales</taxon>
        <taxon>Streptosporangiaceae</taxon>
        <taxon>Nonomuraea</taxon>
    </lineage>
</organism>
<proteinExistence type="predicted"/>
<feature type="transmembrane region" description="Helical" evidence="2">
    <location>
        <begin position="421"/>
        <end position="443"/>
    </location>
</feature>
<feature type="transmembrane region" description="Helical" evidence="2">
    <location>
        <begin position="449"/>
        <end position="467"/>
    </location>
</feature>
<keyword evidence="2" id="KW-0812">Transmembrane</keyword>
<keyword evidence="2" id="KW-1133">Transmembrane helix</keyword>
<evidence type="ECO:0000313" key="3">
    <source>
        <dbReference type="EMBL" id="MFC5818020.1"/>
    </source>
</evidence>